<evidence type="ECO:0000256" key="2">
    <source>
        <dbReference type="SAM" id="SignalP"/>
    </source>
</evidence>
<organism evidence="3">
    <name type="scientific">Gordonia sp. MP11Mi</name>
    <dbReference type="NCBI Taxonomy" id="3022769"/>
    <lineage>
        <taxon>Bacteria</taxon>
        <taxon>Bacillati</taxon>
        <taxon>Actinomycetota</taxon>
        <taxon>Actinomycetes</taxon>
        <taxon>Mycobacteriales</taxon>
        <taxon>Gordoniaceae</taxon>
        <taxon>Gordonia</taxon>
    </lineage>
</organism>
<gene>
    <name evidence="3" type="ORF">MP11Mi_27610</name>
</gene>
<evidence type="ECO:0000256" key="1">
    <source>
        <dbReference type="SAM" id="MobiDB-lite"/>
    </source>
</evidence>
<dbReference type="RefSeq" id="WP_420039460.1">
    <property type="nucleotide sequence ID" value="NZ_CP128986.1"/>
</dbReference>
<evidence type="ECO:0000313" key="3">
    <source>
        <dbReference type="EMBL" id="WOC13656.1"/>
    </source>
</evidence>
<reference evidence="3" key="1">
    <citation type="submission" date="2023-06" db="EMBL/GenBank/DDBJ databases">
        <title>Gordonia sp. nov. and Pseudochrobactrum sp. nov., two species isolated from the burying beetle Nicrophorus vespilloides.</title>
        <authorList>
            <person name="Poehlein A."/>
            <person name="Guzman J."/>
            <person name="Daniel R."/>
            <person name="Vilcinskas A."/>
        </authorList>
    </citation>
    <scope>NUCLEOTIDE SEQUENCE</scope>
    <source>
        <strain evidence="3">MP11Mi</strain>
    </source>
</reference>
<evidence type="ECO:0008006" key="4">
    <source>
        <dbReference type="Google" id="ProtNLM"/>
    </source>
</evidence>
<feature type="region of interest" description="Disordered" evidence="1">
    <location>
        <begin position="28"/>
        <end position="49"/>
    </location>
</feature>
<dbReference type="EMBL" id="CP128986">
    <property type="protein sequence ID" value="WOC13656.1"/>
    <property type="molecule type" value="Genomic_DNA"/>
</dbReference>
<dbReference type="AlphaFoldDB" id="A0AA97CWF6"/>
<feature type="chain" id="PRO_5041708380" description="Lipoprotein" evidence="2">
    <location>
        <begin position="22"/>
        <end position="173"/>
    </location>
</feature>
<feature type="compositionally biased region" description="Low complexity" evidence="1">
    <location>
        <begin position="29"/>
        <end position="47"/>
    </location>
</feature>
<name>A0AA97CWF6_9ACTN</name>
<protein>
    <recommendedName>
        <fullName evidence="4">Lipoprotein</fullName>
    </recommendedName>
</protein>
<sequence>MHGVRSAVVGLALIAAATLVAGCSGGSDSGADAHASTSGSVSSNVPSAERPEVEKVAAIQVCRQVITSAGVMVRDYNTFMKVLNKTQSYDDVESEDRWAVETLNTGAKVVRTTISPATPEDLVEDVSDFVDTSEQLAEGIERKQRAGLNRASREWDDKRTAALDRCAEYLPTE</sequence>
<feature type="signal peptide" evidence="2">
    <location>
        <begin position="1"/>
        <end position="21"/>
    </location>
</feature>
<keyword evidence="2" id="KW-0732">Signal</keyword>
<proteinExistence type="predicted"/>
<dbReference type="PROSITE" id="PS51257">
    <property type="entry name" value="PROKAR_LIPOPROTEIN"/>
    <property type="match status" value="1"/>
</dbReference>
<accession>A0AA97CWF6</accession>